<dbReference type="AlphaFoldDB" id="X1LGG1"/>
<feature type="non-terminal residue" evidence="2">
    <location>
        <position position="281"/>
    </location>
</feature>
<proteinExistence type="predicted"/>
<dbReference type="GO" id="GO:0005829">
    <property type="term" value="C:cytosol"/>
    <property type="evidence" value="ECO:0007669"/>
    <property type="project" value="TreeGrafter"/>
</dbReference>
<sequence length="281" mass="31920">PNIALLAFLQNITGVDYAKFKNSVRTTVENTYDRNFFSLGYIPVENHKDCGSHTLEYCPQIQGLAILARAVGDAATYDQYYKYRKNYRNIYDSVNKRFRAKNSEGVWEPVNARRVFFEGSGADYVFAVPHDPYGILDLYGPGDAVARIEEYVRRKSDYNDYKLIYEYLPIFADRPDVTQKLVRTSHVPKFDHLNMTEGFWPRSQGCYYTDNAGPLVSCIIGLYWIPTSGATWMITTPSVYSAVIHGKTDITIETVNSSPANHYIDSIKLNGATYPSFLISA</sequence>
<accession>X1LGG1</accession>
<evidence type="ECO:0000313" key="2">
    <source>
        <dbReference type="EMBL" id="GAI18198.1"/>
    </source>
</evidence>
<feature type="non-terminal residue" evidence="2">
    <location>
        <position position="1"/>
    </location>
</feature>
<dbReference type="GO" id="GO:0000224">
    <property type="term" value="F:peptide-N4-(N-acetyl-beta-glucosaminyl)asparagine amidase activity"/>
    <property type="evidence" value="ECO:0007669"/>
    <property type="project" value="TreeGrafter"/>
</dbReference>
<reference evidence="2" key="1">
    <citation type="journal article" date="2014" name="Front. Microbiol.">
        <title>High frequency of phylogenetically diverse reductive dehalogenase-homologous genes in deep subseafloor sedimentary metagenomes.</title>
        <authorList>
            <person name="Kawai M."/>
            <person name="Futagami T."/>
            <person name="Toyoda A."/>
            <person name="Takaki Y."/>
            <person name="Nishi S."/>
            <person name="Hori S."/>
            <person name="Arai W."/>
            <person name="Tsubouchi T."/>
            <person name="Morono Y."/>
            <person name="Uchiyama I."/>
            <person name="Ito T."/>
            <person name="Fujiyama A."/>
            <person name="Inagaki F."/>
            <person name="Takami H."/>
        </authorList>
    </citation>
    <scope>NUCLEOTIDE SEQUENCE</scope>
    <source>
        <strain evidence="2">Expedition CK06-06</strain>
    </source>
</reference>
<dbReference type="PANTHER" id="PTHR12143">
    <property type="entry name" value="PEPTIDE N-GLYCANASE PNGASE -RELATED"/>
    <property type="match status" value="1"/>
</dbReference>
<protein>
    <recommendedName>
        <fullName evidence="1">Glycosyl hydrolase family 92 domain-containing protein</fullName>
    </recommendedName>
</protein>
<dbReference type="GO" id="GO:0006516">
    <property type="term" value="P:glycoprotein catabolic process"/>
    <property type="evidence" value="ECO:0007669"/>
    <property type="project" value="TreeGrafter"/>
</dbReference>
<comment type="caution">
    <text evidence="2">The sequence shown here is derived from an EMBL/GenBank/DDBJ whole genome shotgun (WGS) entry which is preliminary data.</text>
</comment>
<dbReference type="Pfam" id="PF07971">
    <property type="entry name" value="Glyco_hydro_92"/>
    <property type="match status" value="1"/>
</dbReference>
<dbReference type="Gene3D" id="1.20.1610.10">
    <property type="entry name" value="alpha-1,2-mannosidases domains"/>
    <property type="match status" value="1"/>
</dbReference>
<feature type="domain" description="Glycosyl hydrolase family 92" evidence="1">
    <location>
        <begin position="28"/>
        <end position="277"/>
    </location>
</feature>
<gene>
    <name evidence="2" type="ORF">S06H3_09969</name>
</gene>
<dbReference type="PANTHER" id="PTHR12143:SF43">
    <property type="entry name" value="PUTATIVE-RELATED"/>
    <property type="match status" value="1"/>
</dbReference>
<dbReference type="InterPro" id="IPR050883">
    <property type="entry name" value="PNGase"/>
</dbReference>
<dbReference type="GO" id="GO:0005634">
    <property type="term" value="C:nucleus"/>
    <property type="evidence" value="ECO:0007669"/>
    <property type="project" value="TreeGrafter"/>
</dbReference>
<name>X1LGG1_9ZZZZ</name>
<organism evidence="2">
    <name type="scientific">marine sediment metagenome</name>
    <dbReference type="NCBI Taxonomy" id="412755"/>
    <lineage>
        <taxon>unclassified sequences</taxon>
        <taxon>metagenomes</taxon>
        <taxon>ecological metagenomes</taxon>
    </lineage>
</organism>
<evidence type="ECO:0000259" key="1">
    <source>
        <dbReference type="Pfam" id="PF07971"/>
    </source>
</evidence>
<dbReference type="EMBL" id="BARV01004513">
    <property type="protein sequence ID" value="GAI18198.1"/>
    <property type="molecule type" value="Genomic_DNA"/>
</dbReference>
<dbReference type="InterPro" id="IPR012939">
    <property type="entry name" value="Glyco_hydro_92"/>
</dbReference>